<dbReference type="Gene3D" id="1.20.142.10">
    <property type="entry name" value="Poly(ADP-ribose) polymerase, regulatory domain"/>
    <property type="match status" value="1"/>
</dbReference>
<dbReference type="InterPro" id="IPR004102">
    <property type="entry name" value="Poly(ADP-ribose)pol_reg_dom"/>
</dbReference>
<evidence type="ECO:0000313" key="14">
    <source>
        <dbReference type="Proteomes" id="UP001590950"/>
    </source>
</evidence>
<gene>
    <name evidence="13" type="ORF">N7G274_004151</name>
</gene>
<evidence type="ECO:0000256" key="6">
    <source>
        <dbReference type="ARBA" id="ARBA00023242"/>
    </source>
</evidence>
<dbReference type="CDD" id="cd01437">
    <property type="entry name" value="parp_like"/>
    <property type="match status" value="1"/>
</dbReference>
<dbReference type="Gene3D" id="2.20.140.10">
    <property type="entry name" value="WGR domain"/>
    <property type="match status" value="1"/>
</dbReference>
<feature type="compositionally biased region" description="Basic and acidic residues" evidence="9">
    <location>
        <begin position="13"/>
        <end position="26"/>
    </location>
</feature>
<reference evidence="13 14" key="1">
    <citation type="submission" date="2024-09" db="EMBL/GenBank/DDBJ databases">
        <title>Rethinking Asexuality: The Enigmatic Case of Functional Sexual Genes in Lepraria (Stereocaulaceae).</title>
        <authorList>
            <person name="Doellman M."/>
            <person name="Sun Y."/>
            <person name="Barcenas-Pena A."/>
            <person name="Lumbsch H.T."/>
            <person name="Grewe F."/>
        </authorList>
    </citation>
    <scope>NUCLEOTIDE SEQUENCE [LARGE SCALE GENOMIC DNA]</scope>
    <source>
        <strain evidence="13 14">Mercado 3170</strain>
    </source>
</reference>
<evidence type="ECO:0000256" key="4">
    <source>
        <dbReference type="ARBA" id="ARBA00022695"/>
    </source>
</evidence>
<protein>
    <recommendedName>
        <fullName evidence="8">Poly [ADP-ribose] polymerase</fullName>
        <shortName evidence="8">PARP</shortName>
        <ecNumber evidence="8">2.4.2.-</ecNumber>
    </recommendedName>
</protein>
<keyword evidence="6" id="KW-0539">Nucleus</keyword>
<feature type="region of interest" description="Disordered" evidence="9">
    <location>
        <begin position="146"/>
        <end position="173"/>
    </location>
</feature>
<dbReference type="Pfam" id="PF00644">
    <property type="entry name" value="PARP"/>
    <property type="match status" value="1"/>
</dbReference>
<dbReference type="EC" id="2.4.2.-" evidence="8"/>
<dbReference type="SMART" id="SM00773">
    <property type="entry name" value="WGR"/>
    <property type="match status" value="1"/>
</dbReference>
<evidence type="ECO:0000259" key="11">
    <source>
        <dbReference type="PROSITE" id="PS51060"/>
    </source>
</evidence>
<evidence type="ECO:0000259" key="12">
    <source>
        <dbReference type="PROSITE" id="PS51977"/>
    </source>
</evidence>
<dbReference type="PANTHER" id="PTHR10459:SF60">
    <property type="entry name" value="POLY [ADP-RIBOSE] POLYMERASE 2"/>
    <property type="match status" value="1"/>
</dbReference>
<dbReference type="EMBL" id="JBEFKJ010000012">
    <property type="protein sequence ID" value="KAL2043091.1"/>
    <property type="molecule type" value="Genomic_DNA"/>
</dbReference>
<accession>A0ABR4AC94</accession>
<proteinExistence type="predicted"/>
<name>A0ABR4AC94_9LECA</name>
<dbReference type="InterPro" id="IPR012317">
    <property type="entry name" value="Poly(ADP-ribose)pol_cat_dom"/>
</dbReference>
<organism evidence="13 14">
    <name type="scientific">Stereocaulon virgatum</name>
    <dbReference type="NCBI Taxonomy" id="373712"/>
    <lineage>
        <taxon>Eukaryota</taxon>
        <taxon>Fungi</taxon>
        <taxon>Dikarya</taxon>
        <taxon>Ascomycota</taxon>
        <taxon>Pezizomycotina</taxon>
        <taxon>Lecanoromycetes</taxon>
        <taxon>OSLEUM clade</taxon>
        <taxon>Lecanoromycetidae</taxon>
        <taxon>Lecanorales</taxon>
        <taxon>Lecanorineae</taxon>
        <taxon>Stereocaulaceae</taxon>
        <taxon>Stereocaulon</taxon>
    </lineage>
</organism>
<dbReference type="InterPro" id="IPR008893">
    <property type="entry name" value="WGR_domain"/>
</dbReference>
<dbReference type="SUPFAM" id="SSF142921">
    <property type="entry name" value="WGR domain-like"/>
    <property type="match status" value="1"/>
</dbReference>
<keyword evidence="3 8" id="KW-0808">Transferase</keyword>
<evidence type="ECO:0000313" key="13">
    <source>
        <dbReference type="EMBL" id="KAL2043091.1"/>
    </source>
</evidence>
<dbReference type="PROSITE" id="PS51059">
    <property type="entry name" value="PARP_CATALYTIC"/>
    <property type="match status" value="1"/>
</dbReference>
<evidence type="ECO:0000256" key="2">
    <source>
        <dbReference type="ARBA" id="ARBA00022676"/>
    </source>
</evidence>
<dbReference type="PANTHER" id="PTHR10459">
    <property type="entry name" value="DNA LIGASE"/>
    <property type="match status" value="1"/>
</dbReference>
<dbReference type="InterPro" id="IPR050800">
    <property type="entry name" value="ARTD/PARP"/>
</dbReference>
<dbReference type="InterPro" id="IPR036930">
    <property type="entry name" value="WGR_dom_sf"/>
</dbReference>
<dbReference type="PROSITE" id="PS51060">
    <property type="entry name" value="PARP_ALPHA_HD"/>
    <property type="match status" value="1"/>
</dbReference>
<dbReference type="InterPro" id="IPR036616">
    <property type="entry name" value="Poly(ADP-ribose)pol_reg_dom_sf"/>
</dbReference>
<dbReference type="PROSITE" id="PS51977">
    <property type="entry name" value="WGR"/>
    <property type="match status" value="1"/>
</dbReference>
<keyword evidence="4" id="KW-0548">Nucleotidyltransferase</keyword>
<evidence type="ECO:0000256" key="3">
    <source>
        <dbReference type="ARBA" id="ARBA00022679"/>
    </source>
</evidence>
<evidence type="ECO:0000256" key="1">
    <source>
        <dbReference type="ARBA" id="ARBA00004123"/>
    </source>
</evidence>
<comment type="subcellular location">
    <subcellularLocation>
        <location evidence="1">Nucleus</location>
    </subcellularLocation>
</comment>
<dbReference type="Pfam" id="PF05406">
    <property type="entry name" value="WGR"/>
    <property type="match status" value="1"/>
</dbReference>
<feature type="domain" description="PARP alpha-helical" evidence="11">
    <location>
        <begin position="169"/>
        <end position="295"/>
    </location>
</feature>
<keyword evidence="5 8" id="KW-0520">NAD</keyword>
<feature type="region of interest" description="Disordered" evidence="9">
    <location>
        <begin position="1"/>
        <end position="26"/>
    </location>
</feature>
<feature type="domain" description="WGR" evidence="12">
    <location>
        <begin position="43"/>
        <end position="140"/>
    </location>
</feature>
<evidence type="ECO:0000256" key="8">
    <source>
        <dbReference type="RuleBase" id="RU362114"/>
    </source>
</evidence>
<comment type="catalytic activity">
    <reaction evidence="7">
        <text>NAD(+) + (ADP-D-ribosyl)n-acceptor = nicotinamide + (ADP-D-ribosyl)n+1-acceptor + H(+).</text>
        <dbReference type="EC" id="2.4.2.30"/>
    </reaction>
</comment>
<feature type="compositionally biased region" description="Basic and acidic residues" evidence="9">
    <location>
        <begin position="158"/>
        <end position="172"/>
    </location>
</feature>
<dbReference type="Proteomes" id="UP001590950">
    <property type="component" value="Unassembled WGS sequence"/>
</dbReference>
<dbReference type="Pfam" id="PF02877">
    <property type="entry name" value="PARP_reg"/>
    <property type="match status" value="1"/>
</dbReference>
<comment type="caution">
    <text evidence="13">The sequence shown here is derived from an EMBL/GenBank/DDBJ whole genome shotgun (WGS) entry which is preliminary data.</text>
</comment>
<dbReference type="SUPFAM" id="SSF56399">
    <property type="entry name" value="ADP-ribosylation"/>
    <property type="match status" value="1"/>
</dbReference>
<dbReference type="CDD" id="cd07997">
    <property type="entry name" value="WGR_PARP"/>
    <property type="match status" value="1"/>
</dbReference>
<evidence type="ECO:0000256" key="5">
    <source>
        <dbReference type="ARBA" id="ARBA00023027"/>
    </source>
</evidence>
<keyword evidence="2 8" id="KW-0328">Glycosyltransferase</keyword>
<evidence type="ECO:0000259" key="10">
    <source>
        <dbReference type="PROSITE" id="PS51059"/>
    </source>
</evidence>
<evidence type="ECO:0000256" key="7">
    <source>
        <dbReference type="ARBA" id="ARBA00033987"/>
    </source>
</evidence>
<dbReference type="SUPFAM" id="SSF47587">
    <property type="entry name" value="Domain of poly(ADP-ribose) polymerase"/>
    <property type="match status" value="1"/>
</dbReference>
<sequence length="544" mass="61590">MPPKRKASGKQAAKADIKQPKHDGQKAISHDINVPLDEGFNRDAKVYIDDDGIIFDASLNQTNIGGNNNKFYRLQLLYKEKGDTYFVHTRWGRVGDFGQVKTMGPMAELEDALKEYNKKFKDKSGNNWDERSEPAKKGKYTFLERSYEDDEDEVQDQVTKEDAGDEQTDSKLPRQTQRLMDLIFNQNHFNAVLESIGYNANKLPLGKLSKTTLKQGFNHLQELASLIKHPSLSQNKYGTSQKEAIEDFSNRYYSTIPHEFGRNRPPPIDNSEILRKETSMLDTLTDMEVANTIMKTSVDKNRNAQSINTLDKRFQELNMNEMTPLDHDSDEYKALAAYLVKSSGTAHGFRYRLEDIFRIERVGEAERFETSKYGKWKKKDKRLLWHGSRTTNFGGILSQGLRIAPPEAPVSGYAFGKGVYLADMSSKSAQYCRASMSGGTGLLLLCQAELGRPMYEIPDGDYNAGEEAKKRNCISTLGVGQTAPQGWMDGESIHKTLKGVRVPDPSKGLGDNKDSTARGYLQHNEYICYDVAQLRLRYLFRVGM</sequence>
<feature type="domain" description="PARP catalytic" evidence="10">
    <location>
        <begin position="308"/>
        <end position="544"/>
    </location>
</feature>
<evidence type="ECO:0000256" key="9">
    <source>
        <dbReference type="SAM" id="MobiDB-lite"/>
    </source>
</evidence>
<dbReference type="Gene3D" id="3.90.228.10">
    <property type="match status" value="1"/>
</dbReference>
<keyword evidence="14" id="KW-1185">Reference proteome</keyword>